<dbReference type="HOGENOM" id="CLU_593179_0_0_1"/>
<organism evidence="1 2">
    <name type="scientific">Fusarium oxysporum f. sp. raphani 54005</name>
    <dbReference type="NCBI Taxonomy" id="1089458"/>
    <lineage>
        <taxon>Eukaryota</taxon>
        <taxon>Fungi</taxon>
        <taxon>Dikarya</taxon>
        <taxon>Ascomycota</taxon>
        <taxon>Pezizomycotina</taxon>
        <taxon>Sordariomycetes</taxon>
        <taxon>Hypocreomycetidae</taxon>
        <taxon>Hypocreales</taxon>
        <taxon>Nectriaceae</taxon>
        <taxon>Fusarium</taxon>
        <taxon>Fusarium oxysporum species complex</taxon>
    </lineage>
</organism>
<gene>
    <name evidence="1" type="ORF">FOQG_18367</name>
</gene>
<keyword evidence="2" id="KW-1185">Reference proteome</keyword>
<accession>X0B449</accession>
<sequence length="393" mass="44244">MKVANRIFTERALSQVEVVAHLLGYPTEFASNDAWAFLNVSSLYWHIFRLWRHLRHESGMEVADEPLEETVFLEEGGERISPVQAYPHRGKLLEGLSLYDYMSIVKLKRKGKGAGTRGEVQLDRSWHPSHIWVQALRKPGEHAVVCLDGYLSTDWSEVTEGYYKRAAVQHLALFVPWESFLSEGAGDINAIWEGQRRALPRRILFVVDNIQLLHRSAEDAKRDANQWAAQSGGGGGDVYASVDTAGLECDTEPQAAYRSDGVGTATRVLDVLRQAMARTEITAGSKEIWTIAQQLSRFQQSALHSADELHSTIVSERGLTTLSRAERSSSEAAEMPWQEHVKSIKSQQTSASREISHRGLIQNTFQERILIKMIYRSHLIQSEIWGGVTQGRH</sequence>
<evidence type="ECO:0000313" key="1">
    <source>
        <dbReference type="EMBL" id="EXK76905.1"/>
    </source>
</evidence>
<reference evidence="1 2" key="1">
    <citation type="submission" date="2011-11" db="EMBL/GenBank/DDBJ databases">
        <title>The Genome Sequence of Fusarium oxysporum PHW815.</title>
        <authorList>
            <consortium name="The Broad Institute Genome Sequencing Platform"/>
            <person name="Ma L.-J."/>
            <person name="Gale L.R."/>
            <person name="Schwartz D.C."/>
            <person name="Zhou S."/>
            <person name="Corby-Kistler H."/>
            <person name="Young S.K."/>
            <person name="Zeng Q."/>
            <person name="Gargeya S."/>
            <person name="Fitzgerald M."/>
            <person name="Haas B."/>
            <person name="Abouelleil A."/>
            <person name="Alvarado L."/>
            <person name="Arachchi H.M."/>
            <person name="Berlin A."/>
            <person name="Brown A."/>
            <person name="Chapman S.B."/>
            <person name="Chen Z."/>
            <person name="Dunbar C."/>
            <person name="Freedman E."/>
            <person name="Gearin G."/>
            <person name="Goldberg J."/>
            <person name="Griggs A."/>
            <person name="Gujja S."/>
            <person name="Heiman D."/>
            <person name="Howarth C."/>
            <person name="Larson L."/>
            <person name="Lui A."/>
            <person name="MacDonald P.J.P."/>
            <person name="Montmayeur A."/>
            <person name="Murphy C."/>
            <person name="Neiman D."/>
            <person name="Pearson M."/>
            <person name="Priest M."/>
            <person name="Roberts A."/>
            <person name="Saif S."/>
            <person name="Shea T."/>
            <person name="Shenoy N."/>
            <person name="Sisk P."/>
            <person name="Stolte C."/>
            <person name="Sykes S."/>
            <person name="Wortman J."/>
            <person name="Nusbaum C."/>
            <person name="Birren B."/>
        </authorList>
    </citation>
    <scope>NUCLEOTIDE SEQUENCE [LARGE SCALE GENOMIC DNA]</scope>
    <source>
        <strain evidence="1 2">54005</strain>
    </source>
</reference>
<proteinExistence type="predicted"/>
<evidence type="ECO:0000313" key="2">
    <source>
        <dbReference type="Proteomes" id="UP000030663"/>
    </source>
</evidence>
<dbReference type="AlphaFoldDB" id="X0B449"/>
<protein>
    <submittedName>
        <fullName evidence="1">Uncharacterized protein</fullName>
    </submittedName>
</protein>
<name>X0B449_FUSOX</name>
<dbReference type="OrthoDB" id="5056722at2759"/>
<dbReference type="EMBL" id="KI979432">
    <property type="protein sequence ID" value="EXK76905.1"/>
    <property type="molecule type" value="Genomic_DNA"/>
</dbReference>
<dbReference type="Proteomes" id="UP000030663">
    <property type="component" value="Unassembled WGS sequence"/>
</dbReference>